<keyword evidence="2" id="KW-1133">Transmembrane helix</keyword>
<feature type="transmembrane region" description="Helical" evidence="2">
    <location>
        <begin position="272"/>
        <end position="294"/>
    </location>
</feature>
<keyword evidence="2" id="KW-0472">Membrane</keyword>
<feature type="transmembrane region" description="Helical" evidence="2">
    <location>
        <begin position="167"/>
        <end position="185"/>
    </location>
</feature>
<feature type="transmembrane region" description="Helical" evidence="2">
    <location>
        <begin position="38"/>
        <end position="57"/>
    </location>
</feature>
<protein>
    <recommendedName>
        <fullName evidence="5">Ammonium transporter family</fullName>
    </recommendedName>
</protein>
<dbReference type="AlphaFoldDB" id="A0A4V2EW01"/>
<evidence type="ECO:0000313" key="4">
    <source>
        <dbReference type="Proteomes" id="UP000293519"/>
    </source>
</evidence>
<proteinExistence type="predicted"/>
<feature type="transmembrane region" description="Helical" evidence="2">
    <location>
        <begin position="232"/>
        <end position="260"/>
    </location>
</feature>
<dbReference type="RefSeq" id="WP_130486054.1">
    <property type="nucleotide sequence ID" value="NZ_SGWW01000005.1"/>
</dbReference>
<feature type="region of interest" description="Disordered" evidence="1">
    <location>
        <begin position="339"/>
        <end position="360"/>
    </location>
</feature>
<accession>A0A4V2EW01</accession>
<keyword evidence="4" id="KW-1185">Reference proteome</keyword>
<keyword evidence="2" id="KW-0812">Transmembrane</keyword>
<comment type="caution">
    <text evidence="3">The sequence shown here is derived from an EMBL/GenBank/DDBJ whole genome shotgun (WGS) entry which is preliminary data.</text>
</comment>
<evidence type="ECO:0000313" key="3">
    <source>
        <dbReference type="EMBL" id="RZS54270.1"/>
    </source>
</evidence>
<dbReference type="Proteomes" id="UP000293519">
    <property type="component" value="Unassembled WGS sequence"/>
</dbReference>
<feature type="transmembrane region" description="Helical" evidence="2">
    <location>
        <begin position="197"/>
        <end position="220"/>
    </location>
</feature>
<evidence type="ECO:0000256" key="1">
    <source>
        <dbReference type="SAM" id="MobiDB-lite"/>
    </source>
</evidence>
<feature type="transmembrane region" description="Helical" evidence="2">
    <location>
        <begin position="63"/>
        <end position="81"/>
    </location>
</feature>
<reference evidence="3 4" key="1">
    <citation type="journal article" date="2015" name="Stand. Genomic Sci.">
        <title>Genomic Encyclopedia of Bacterial and Archaeal Type Strains, Phase III: the genomes of soil and plant-associated and newly described type strains.</title>
        <authorList>
            <person name="Whitman W.B."/>
            <person name="Woyke T."/>
            <person name="Klenk H.P."/>
            <person name="Zhou Y."/>
            <person name="Lilburn T.G."/>
            <person name="Beck B.J."/>
            <person name="De Vos P."/>
            <person name="Vandamme P."/>
            <person name="Eisen J.A."/>
            <person name="Garrity G."/>
            <person name="Hugenholtz P."/>
            <person name="Kyrpides N.C."/>
        </authorList>
    </citation>
    <scope>NUCLEOTIDE SEQUENCE [LARGE SCALE GENOMIC DNA]</scope>
    <source>
        <strain evidence="3 4">CV2</strain>
    </source>
</reference>
<feature type="transmembrane region" description="Helical" evidence="2">
    <location>
        <begin position="129"/>
        <end position="147"/>
    </location>
</feature>
<feature type="transmembrane region" description="Helical" evidence="2">
    <location>
        <begin position="6"/>
        <end position="26"/>
    </location>
</feature>
<evidence type="ECO:0000256" key="2">
    <source>
        <dbReference type="SAM" id="Phobius"/>
    </source>
</evidence>
<name>A0A4V2EW01_9MICO</name>
<organism evidence="3 4">
    <name type="scientific">Microcella putealis</name>
    <dbReference type="NCBI Taxonomy" id="337005"/>
    <lineage>
        <taxon>Bacteria</taxon>
        <taxon>Bacillati</taxon>
        <taxon>Actinomycetota</taxon>
        <taxon>Actinomycetes</taxon>
        <taxon>Micrococcales</taxon>
        <taxon>Microbacteriaceae</taxon>
        <taxon>Microcella</taxon>
    </lineage>
</organism>
<sequence>MSDPIIVVAAVLAPVLLWITVMLTAASGSRPARQLFGGAELASALVGLAAGVLLAGTSDVGRLLAVAGAAAAGGAIVAGLVRCSGSAVGARVVAGIVAALSVALIATLQLAVAPPVLERVLGALDLGGALPRVVAPAAVALGFLAVWRRRSSDASARNDAPRRIRAIVPNAAVIVATLAVAAGAIASERSAETAPSILLGALVGAVLGAVSWMLVVRIAGRPAHPVDPVSGALVGSAAVLLVLPALVPVAVAATAVAAGLAGGALRGSGAPLRGALAGLIVGIAAGGVVVGLLADGIGFAATGGLGQVVGQVMAVALATGVAASGGAIVGAGTRLAARRGVSTAPANPPRNDNSPGEPGL</sequence>
<feature type="transmembrane region" description="Helical" evidence="2">
    <location>
        <begin position="93"/>
        <end position="117"/>
    </location>
</feature>
<evidence type="ECO:0008006" key="5">
    <source>
        <dbReference type="Google" id="ProtNLM"/>
    </source>
</evidence>
<gene>
    <name evidence="3" type="ORF">EV141_2267</name>
</gene>
<dbReference type="EMBL" id="SGWW01000005">
    <property type="protein sequence ID" value="RZS54270.1"/>
    <property type="molecule type" value="Genomic_DNA"/>
</dbReference>